<evidence type="ECO:0000256" key="5">
    <source>
        <dbReference type="ARBA" id="ARBA00023004"/>
    </source>
</evidence>
<dbReference type="Pfam" id="PF03055">
    <property type="entry name" value="RPE65"/>
    <property type="match status" value="1"/>
</dbReference>
<dbReference type="GO" id="GO:0042574">
    <property type="term" value="P:retinal metabolic process"/>
    <property type="evidence" value="ECO:0007669"/>
    <property type="project" value="TreeGrafter"/>
</dbReference>
<reference evidence="6 7" key="2">
    <citation type="submission" date="2018-11" db="EMBL/GenBank/DDBJ databases">
        <authorList>
            <consortium name="Pathogen Informatics"/>
        </authorList>
    </citation>
    <scope>NUCLEOTIDE SEQUENCE [LARGE SCALE GENOMIC DNA]</scope>
    <source>
        <strain evidence="6 7">MHpl1</strain>
    </source>
</reference>
<keyword evidence="5" id="KW-0408">Iron</keyword>
<keyword evidence="4" id="KW-0560">Oxidoreductase</keyword>
<proteinExistence type="inferred from homology"/>
<evidence type="ECO:0000256" key="2">
    <source>
        <dbReference type="ARBA" id="ARBA00006787"/>
    </source>
</evidence>
<name>A0A0N4WLZ0_HAEPC</name>
<evidence type="ECO:0000313" key="6">
    <source>
        <dbReference type="EMBL" id="VDO44981.1"/>
    </source>
</evidence>
<dbReference type="GO" id="GO:0003834">
    <property type="term" value="F:beta-carotene 15,15'-dioxygenase activity"/>
    <property type="evidence" value="ECO:0007669"/>
    <property type="project" value="TreeGrafter"/>
</dbReference>
<evidence type="ECO:0000313" key="8">
    <source>
        <dbReference type="WBParaSite" id="HPLM_0001219601-mRNA-1"/>
    </source>
</evidence>
<dbReference type="WBParaSite" id="HPLM_0001219601-mRNA-1">
    <property type="protein sequence ID" value="HPLM_0001219601-mRNA-1"/>
    <property type="gene ID" value="HPLM_0001219601"/>
</dbReference>
<accession>A0A0N4WLZ0</accession>
<reference evidence="8" key="1">
    <citation type="submission" date="2017-02" db="UniProtKB">
        <authorList>
            <consortium name="WormBaseParasite"/>
        </authorList>
    </citation>
    <scope>IDENTIFICATION</scope>
</reference>
<dbReference type="PANTHER" id="PTHR10543:SF24">
    <property type="entry name" value="CAROTENOID ISOMEROOXYGENASE"/>
    <property type="match status" value="1"/>
</dbReference>
<dbReference type="GO" id="GO:0010436">
    <property type="term" value="F:carotenoid dioxygenase activity"/>
    <property type="evidence" value="ECO:0007669"/>
    <property type="project" value="TreeGrafter"/>
</dbReference>
<organism evidence="8">
    <name type="scientific">Haemonchus placei</name>
    <name type="common">Barber's pole worm</name>
    <dbReference type="NCBI Taxonomy" id="6290"/>
    <lineage>
        <taxon>Eukaryota</taxon>
        <taxon>Metazoa</taxon>
        <taxon>Ecdysozoa</taxon>
        <taxon>Nematoda</taxon>
        <taxon>Chromadorea</taxon>
        <taxon>Rhabditida</taxon>
        <taxon>Rhabditina</taxon>
        <taxon>Rhabditomorpha</taxon>
        <taxon>Strongyloidea</taxon>
        <taxon>Trichostrongylidae</taxon>
        <taxon>Haemonchus</taxon>
    </lineage>
</organism>
<keyword evidence="7" id="KW-1185">Reference proteome</keyword>
<evidence type="ECO:0000256" key="3">
    <source>
        <dbReference type="ARBA" id="ARBA00022723"/>
    </source>
</evidence>
<dbReference type="AlphaFoldDB" id="A0A0N4WLZ0"/>
<comment type="cofactor">
    <cofactor evidence="1">
        <name>Fe(2+)</name>
        <dbReference type="ChEBI" id="CHEBI:29033"/>
    </cofactor>
</comment>
<sequence>MHAQHVFCLIPLRSSSSSGNIPSWLHGTMVRNGPGMFKIGDTEYKHWFDGMAYIQRYHFEDGKMYYSARYLESEDYKRNMKANRIICSSFGTVEFPDPCKTLFQRLFSYFIPEKRCIDNTSVAFITAGDGIYALTESPKLVRIDIDSLDCLDEVCFFEKVMYGTPFRSILRIDPRRQLSDLKNIKARGRNAVTTSLSAAAMSRLTSYS</sequence>
<dbReference type="Proteomes" id="UP000268014">
    <property type="component" value="Unassembled WGS sequence"/>
</dbReference>
<dbReference type="GO" id="GO:0016121">
    <property type="term" value="P:carotene catabolic process"/>
    <property type="evidence" value="ECO:0007669"/>
    <property type="project" value="TreeGrafter"/>
</dbReference>
<dbReference type="STRING" id="6290.A0A0N4WLZ0"/>
<dbReference type="EMBL" id="UZAF01017789">
    <property type="protein sequence ID" value="VDO44981.1"/>
    <property type="molecule type" value="Genomic_DNA"/>
</dbReference>
<comment type="similarity">
    <text evidence="2">Belongs to the carotenoid oxygenase family.</text>
</comment>
<keyword evidence="3" id="KW-0479">Metal-binding</keyword>
<evidence type="ECO:0000313" key="7">
    <source>
        <dbReference type="Proteomes" id="UP000268014"/>
    </source>
</evidence>
<evidence type="ECO:0000256" key="1">
    <source>
        <dbReference type="ARBA" id="ARBA00001954"/>
    </source>
</evidence>
<dbReference type="InterPro" id="IPR004294">
    <property type="entry name" value="Carotenoid_Oase"/>
</dbReference>
<protein>
    <submittedName>
        <fullName evidence="8">Sema domain-containing protein</fullName>
    </submittedName>
</protein>
<gene>
    <name evidence="6" type="ORF">HPLM_LOCUS12188</name>
</gene>
<dbReference type="OrthoDB" id="1069523at2759"/>
<evidence type="ECO:0000256" key="4">
    <source>
        <dbReference type="ARBA" id="ARBA00023002"/>
    </source>
</evidence>
<dbReference type="PANTHER" id="PTHR10543">
    <property type="entry name" value="BETA-CAROTENE DIOXYGENASE"/>
    <property type="match status" value="1"/>
</dbReference>
<dbReference type="GO" id="GO:0046872">
    <property type="term" value="F:metal ion binding"/>
    <property type="evidence" value="ECO:0007669"/>
    <property type="project" value="UniProtKB-KW"/>
</dbReference>